<keyword evidence="3" id="KW-0378">Hydrolase</keyword>
<evidence type="ECO:0000313" key="4">
    <source>
        <dbReference type="Proteomes" id="UP001069090"/>
    </source>
</evidence>
<evidence type="ECO:0000256" key="1">
    <source>
        <dbReference type="ARBA" id="ARBA00008779"/>
    </source>
</evidence>
<dbReference type="Proteomes" id="UP001069090">
    <property type="component" value="Unassembled WGS sequence"/>
</dbReference>
<dbReference type="Gene3D" id="3.40.720.10">
    <property type="entry name" value="Alkaline Phosphatase, subunit A"/>
    <property type="match status" value="1"/>
</dbReference>
<evidence type="ECO:0000313" key="3">
    <source>
        <dbReference type="EMBL" id="MCZ0866933.1"/>
    </source>
</evidence>
<dbReference type="EMBL" id="JAPTGG010000018">
    <property type="protein sequence ID" value="MCZ0866933.1"/>
    <property type="molecule type" value="Genomic_DNA"/>
</dbReference>
<feature type="domain" description="Sulfatase N-terminal" evidence="2">
    <location>
        <begin position="15"/>
        <end position="243"/>
    </location>
</feature>
<sequence length="358" mass="40500">MCKPISGRDKNIKESQTQDKPFFAYLAYTAPHWPIQAPDKTIEKYKGRYDSGYEALYQQRLNKQKQLGLLAEQSRASAASPSITPWHELTNKEQKTEARRMEIYAAMIDEIDSHTGRIIQHLKDNKLFDNTVIIFLSDNGAEGHNLDNTWPKDGYPKIRKVIDETHDFSFDNMGKPSSYTFLGEGWARASSPALKYYKGSTTEGGTRVAAFAHYPAAFRRGVIEEQMISVKDITPTLLEIAGINPPQGHYKGKAIEPITGITMTSLLTNGVLPKAAKERTLGIQLMGKRALRKGDWKLVHMPPPYGSNQWQLYNLKTDLAETKDLAASHPDKLKELLQLWQQYSKENNVILPDWVSGY</sequence>
<dbReference type="PANTHER" id="PTHR42693:SF33">
    <property type="entry name" value="ARYLSULFATASE"/>
    <property type="match status" value="1"/>
</dbReference>
<evidence type="ECO:0000259" key="2">
    <source>
        <dbReference type="Pfam" id="PF00884"/>
    </source>
</evidence>
<dbReference type="SUPFAM" id="SSF53649">
    <property type="entry name" value="Alkaline phosphatase-like"/>
    <property type="match status" value="1"/>
</dbReference>
<comment type="similarity">
    <text evidence="1">Belongs to the sulfatase family.</text>
</comment>
<dbReference type="AlphaFoldDB" id="A0A9J6RS80"/>
<dbReference type="InterPro" id="IPR017850">
    <property type="entry name" value="Alkaline_phosphatase_core_sf"/>
</dbReference>
<reference evidence="3 4" key="1">
    <citation type="submission" date="2022-12" db="EMBL/GenBank/DDBJ databases">
        <title>Dasania phycosphaerae sp. nov., isolated from particulate material of the south coast of Korea.</title>
        <authorList>
            <person name="Jiang Y."/>
        </authorList>
    </citation>
    <scope>NUCLEOTIDE SEQUENCE [LARGE SCALE GENOMIC DNA]</scope>
    <source>
        <strain evidence="3 4">GY-19</strain>
    </source>
</reference>
<keyword evidence="4" id="KW-1185">Reference proteome</keyword>
<comment type="caution">
    <text evidence="3">The sequence shown here is derived from an EMBL/GenBank/DDBJ whole genome shotgun (WGS) entry which is preliminary data.</text>
</comment>
<dbReference type="InterPro" id="IPR000917">
    <property type="entry name" value="Sulfatase_N"/>
</dbReference>
<dbReference type="GO" id="GO:0004065">
    <property type="term" value="F:arylsulfatase activity"/>
    <property type="evidence" value="ECO:0007669"/>
    <property type="project" value="TreeGrafter"/>
</dbReference>
<name>A0A9J6RS80_9GAMM</name>
<accession>A0A9J6RS80</accession>
<proteinExistence type="inferred from homology"/>
<dbReference type="InterPro" id="IPR050738">
    <property type="entry name" value="Sulfatase"/>
</dbReference>
<protein>
    <submittedName>
        <fullName evidence="3">Sulfatase-like hydrolase/transferase</fullName>
    </submittedName>
</protein>
<gene>
    <name evidence="3" type="ORF">O0V09_17135</name>
</gene>
<dbReference type="PANTHER" id="PTHR42693">
    <property type="entry name" value="ARYLSULFATASE FAMILY MEMBER"/>
    <property type="match status" value="1"/>
</dbReference>
<dbReference type="Gene3D" id="3.30.1120.10">
    <property type="match status" value="1"/>
</dbReference>
<dbReference type="RefSeq" id="WP_258332883.1">
    <property type="nucleotide sequence ID" value="NZ_JAPTGG010000018.1"/>
</dbReference>
<organism evidence="3 4">
    <name type="scientific">Dasania phycosphaerae</name>
    <dbReference type="NCBI Taxonomy" id="2950436"/>
    <lineage>
        <taxon>Bacteria</taxon>
        <taxon>Pseudomonadati</taxon>
        <taxon>Pseudomonadota</taxon>
        <taxon>Gammaproteobacteria</taxon>
        <taxon>Cellvibrionales</taxon>
        <taxon>Spongiibacteraceae</taxon>
        <taxon>Dasania</taxon>
    </lineage>
</organism>
<dbReference type="Pfam" id="PF00884">
    <property type="entry name" value="Sulfatase"/>
    <property type="match status" value="1"/>
</dbReference>